<keyword evidence="2" id="KW-1185">Reference proteome</keyword>
<reference evidence="1" key="2">
    <citation type="submission" date="2021-09" db="EMBL/GenBank/DDBJ databases">
        <authorList>
            <person name="Jia N."/>
            <person name="Wang J."/>
            <person name="Shi W."/>
            <person name="Du L."/>
            <person name="Sun Y."/>
            <person name="Zhan W."/>
            <person name="Jiang J."/>
            <person name="Wang Q."/>
            <person name="Zhang B."/>
            <person name="Ji P."/>
            <person name="Sakyi L.B."/>
            <person name="Cui X."/>
            <person name="Yuan T."/>
            <person name="Jiang B."/>
            <person name="Yang W."/>
            <person name="Lam T.T.-Y."/>
            <person name="Chang Q."/>
            <person name="Ding S."/>
            <person name="Wang X."/>
            <person name="Zhu J."/>
            <person name="Ruan X."/>
            <person name="Zhao L."/>
            <person name="Wei J."/>
            <person name="Que T."/>
            <person name="Du C."/>
            <person name="Cheng J."/>
            <person name="Dai P."/>
            <person name="Han X."/>
            <person name="Huang E."/>
            <person name="Gao Y."/>
            <person name="Liu J."/>
            <person name="Shao H."/>
            <person name="Ye R."/>
            <person name="Li L."/>
            <person name="Wei W."/>
            <person name="Wang X."/>
            <person name="Wang C."/>
            <person name="Huo Q."/>
            <person name="Li W."/>
            <person name="Guo W."/>
            <person name="Chen H."/>
            <person name="Chen S."/>
            <person name="Zhou L."/>
            <person name="Zhou L."/>
            <person name="Ni X."/>
            <person name="Tian J."/>
            <person name="Zhou Y."/>
            <person name="Sheng Y."/>
            <person name="Liu T."/>
            <person name="Pan Y."/>
            <person name="Xia L."/>
            <person name="Li J."/>
            <person name="Zhao F."/>
            <person name="Cao W."/>
        </authorList>
    </citation>
    <scope>NUCLEOTIDE SEQUENCE</scope>
    <source>
        <strain evidence="1">Rsan-2018</strain>
        <tissue evidence="1">Larvae</tissue>
    </source>
</reference>
<dbReference type="PANTHER" id="PTHR47728">
    <property type="entry name" value="RAB GTPASE-ACTIVATING PROTEIN 1-LIKE"/>
    <property type="match status" value="1"/>
</dbReference>
<proteinExistence type="predicted"/>
<dbReference type="AlphaFoldDB" id="A0A9D4QF18"/>
<sequence>MWAQICRQLSEQLEREQRRAKESLAALQASACPSCAALLERAIGEQGWPQPQQPSGSDCGRPQESAQLRQLELELAQTKLALVEAQCHNQVHLLNLMLLFG</sequence>
<evidence type="ECO:0000313" key="1">
    <source>
        <dbReference type="EMBL" id="KAH7981593.1"/>
    </source>
</evidence>
<name>A0A9D4QF18_RHISA</name>
<dbReference type="PANTHER" id="PTHR47728:SF1">
    <property type="entry name" value="RAB GTPASE ACTIVATING PROTEIN 1 LIKE"/>
    <property type="match status" value="1"/>
</dbReference>
<reference evidence="1" key="1">
    <citation type="journal article" date="2020" name="Cell">
        <title>Large-Scale Comparative Analyses of Tick Genomes Elucidate Their Genetic Diversity and Vector Capacities.</title>
        <authorList>
            <consortium name="Tick Genome and Microbiome Consortium (TIGMIC)"/>
            <person name="Jia N."/>
            <person name="Wang J."/>
            <person name="Shi W."/>
            <person name="Du L."/>
            <person name="Sun Y."/>
            <person name="Zhan W."/>
            <person name="Jiang J.F."/>
            <person name="Wang Q."/>
            <person name="Zhang B."/>
            <person name="Ji P."/>
            <person name="Bell-Sakyi L."/>
            <person name="Cui X.M."/>
            <person name="Yuan T.T."/>
            <person name="Jiang B.G."/>
            <person name="Yang W.F."/>
            <person name="Lam T.T."/>
            <person name="Chang Q.C."/>
            <person name="Ding S.J."/>
            <person name="Wang X.J."/>
            <person name="Zhu J.G."/>
            <person name="Ruan X.D."/>
            <person name="Zhao L."/>
            <person name="Wei J.T."/>
            <person name="Ye R.Z."/>
            <person name="Que T.C."/>
            <person name="Du C.H."/>
            <person name="Zhou Y.H."/>
            <person name="Cheng J.X."/>
            <person name="Dai P.F."/>
            <person name="Guo W.B."/>
            <person name="Han X.H."/>
            <person name="Huang E.J."/>
            <person name="Li L.F."/>
            <person name="Wei W."/>
            <person name="Gao Y.C."/>
            <person name="Liu J.Z."/>
            <person name="Shao H.Z."/>
            <person name="Wang X."/>
            <person name="Wang C.C."/>
            <person name="Yang T.C."/>
            <person name="Huo Q.B."/>
            <person name="Li W."/>
            <person name="Chen H.Y."/>
            <person name="Chen S.E."/>
            <person name="Zhou L.G."/>
            <person name="Ni X.B."/>
            <person name="Tian J.H."/>
            <person name="Sheng Y."/>
            <person name="Liu T."/>
            <person name="Pan Y.S."/>
            <person name="Xia L.Y."/>
            <person name="Li J."/>
            <person name="Zhao F."/>
            <person name="Cao W.C."/>
        </authorList>
    </citation>
    <scope>NUCLEOTIDE SEQUENCE</scope>
    <source>
        <strain evidence="1">Rsan-2018</strain>
    </source>
</reference>
<dbReference type="EMBL" id="JABSTV010001245">
    <property type="protein sequence ID" value="KAH7981593.1"/>
    <property type="molecule type" value="Genomic_DNA"/>
</dbReference>
<evidence type="ECO:0000313" key="2">
    <source>
        <dbReference type="Proteomes" id="UP000821837"/>
    </source>
</evidence>
<organism evidence="1 2">
    <name type="scientific">Rhipicephalus sanguineus</name>
    <name type="common">Brown dog tick</name>
    <name type="synonym">Ixodes sanguineus</name>
    <dbReference type="NCBI Taxonomy" id="34632"/>
    <lineage>
        <taxon>Eukaryota</taxon>
        <taxon>Metazoa</taxon>
        <taxon>Ecdysozoa</taxon>
        <taxon>Arthropoda</taxon>
        <taxon>Chelicerata</taxon>
        <taxon>Arachnida</taxon>
        <taxon>Acari</taxon>
        <taxon>Parasitiformes</taxon>
        <taxon>Ixodida</taxon>
        <taxon>Ixodoidea</taxon>
        <taxon>Ixodidae</taxon>
        <taxon>Rhipicephalinae</taxon>
        <taxon>Rhipicephalus</taxon>
        <taxon>Rhipicephalus</taxon>
    </lineage>
</organism>
<comment type="caution">
    <text evidence="1">The sequence shown here is derived from an EMBL/GenBank/DDBJ whole genome shotgun (WGS) entry which is preliminary data.</text>
</comment>
<gene>
    <name evidence="1" type="ORF">HPB52_000103</name>
</gene>
<dbReference type="Proteomes" id="UP000821837">
    <property type="component" value="Chromosome 1"/>
</dbReference>
<accession>A0A9D4QF18</accession>
<protein>
    <submittedName>
        <fullName evidence="1">Uncharacterized protein</fullName>
    </submittedName>
</protein>
<dbReference type="VEuPathDB" id="VectorBase:RSAN_046959"/>